<dbReference type="InterPro" id="IPR012160">
    <property type="entry name" value="LtaS-like"/>
</dbReference>
<feature type="transmembrane region" description="Helical" evidence="11">
    <location>
        <begin position="189"/>
        <end position="206"/>
    </location>
</feature>
<evidence type="ECO:0000256" key="11">
    <source>
        <dbReference type="SAM" id="Phobius"/>
    </source>
</evidence>
<organism evidence="13 14">
    <name type="scientific">Desulfosporosinus hippei DSM 8344</name>
    <dbReference type="NCBI Taxonomy" id="1121419"/>
    <lineage>
        <taxon>Bacteria</taxon>
        <taxon>Bacillati</taxon>
        <taxon>Bacillota</taxon>
        <taxon>Clostridia</taxon>
        <taxon>Eubacteriales</taxon>
        <taxon>Desulfitobacteriaceae</taxon>
        <taxon>Desulfosporosinus</taxon>
    </lineage>
</organism>
<keyword evidence="4" id="KW-1003">Cell membrane</keyword>
<evidence type="ECO:0000256" key="3">
    <source>
        <dbReference type="ARBA" id="ARBA00009983"/>
    </source>
</evidence>
<dbReference type="PANTHER" id="PTHR47371:SF3">
    <property type="entry name" value="PHOSPHOGLYCEROL TRANSFERASE I"/>
    <property type="match status" value="1"/>
</dbReference>
<reference evidence="14" key="1">
    <citation type="submission" date="2016-10" db="EMBL/GenBank/DDBJ databases">
        <authorList>
            <person name="Varghese N."/>
            <person name="Submissions S."/>
        </authorList>
    </citation>
    <scope>NUCLEOTIDE SEQUENCE [LARGE SCALE GENOMIC DNA]</scope>
    <source>
        <strain evidence="14">DSM 8344</strain>
    </source>
</reference>
<dbReference type="EMBL" id="FNCP01000050">
    <property type="protein sequence ID" value="SDI56194.1"/>
    <property type="molecule type" value="Genomic_DNA"/>
</dbReference>
<evidence type="ECO:0000259" key="12">
    <source>
        <dbReference type="Pfam" id="PF00884"/>
    </source>
</evidence>
<keyword evidence="5 11" id="KW-0812">Transmembrane</keyword>
<feature type="binding site" evidence="10">
    <location>
        <position position="512"/>
    </location>
    <ligand>
        <name>Mn(2+)</name>
        <dbReference type="ChEBI" id="CHEBI:29035"/>
    </ligand>
</feature>
<comment type="similarity">
    <text evidence="3">Belongs to the LTA synthase family.</text>
</comment>
<keyword evidence="7 11" id="KW-0472">Membrane</keyword>
<feature type="domain" description="Sulfatase N-terminal" evidence="12">
    <location>
        <begin position="288"/>
        <end position="573"/>
    </location>
</feature>
<comment type="subcellular location">
    <subcellularLocation>
        <location evidence="1">Cell membrane</location>
        <topology evidence="1">Multi-pass membrane protein</topology>
    </subcellularLocation>
</comment>
<feature type="transmembrane region" description="Helical" evidence="11">
    <location>
        <begin position="163"/>
        <end position="182"/>
    </location>
</feature>
<dbReference type="InterPro" id="IPR050448">
    <property type="entry name" value="OpgB/LTA_synthase_biosynth"/>
</dbReference>
<evidence type="ECO:0000256" key="2">
    <source>
        <dbReference type="ARBA" id="ARBA00004936"/>
    </source>
</evidence>
<name>A0A1G8LKH0_9FIRM</name>
<dbReference type="InterPro" id="IPR000917">
    <property type="entry name" value="Sulfatase_N"/>
</dbReference>
<evidence type="ECO:0000256" key="9">
    <source>
        <dbReference type="PIRSR" id="PIRSR005091-2"/>
    </source>
</evidence>
<dbReference type="Gene3D" id="3.30.1120.170">
    <property type="match status" value="1"/>
</dbReference>
<dbReference type="PIRSF" id="PIRSF005091">
    <property type="entry name" value="Mmb_sulf_HI1246"/>
    <property type="match status" value="1"/>
</dbReference>
<evidence type="ECO:0000313" key="13">
    <source>
        <dbReference type="EMBL" id="SDI56194.1"/>
    </source>
</evidence>
<feature type="binding site" evidence="10">
    <location>
        <position position="511"/>
    </location>
    <ligand>
        <name>Mn(2+)</name>
        <dbReference type="ChEBI" id="CHEBI:29035"/>
    </ligand>
</feature>
<keyword evidence="6 11" id="KW-1133">Transmembrane helix</keyword>
<feature type="transmembrane region" description="Helical" evidence="11">
    <location>
        <begin position="42"/>
        <end position="62"/>
    </location>
</feature>
<proteinExistence type="inferred from homology"/>
<dbReference type="SUPFAM" id="SSF53649">
    <property type="entry name" value="Alkaline phosphatase-like"/>
    <property type="match status" value="1"/>
</dbReference>
<dbReference type="PANTHER" id="PTHR47371">
    <property type="entry name" value="LIPOTEICHOIC ACID SYNTHASE"/>
    <property type="match status" value="1"/>
</dbReference>
<dbReference type="CDD" id="cd16015">
    <property type="entry name" value="LTA_synthase"/>
    <property type="match status" value="1"/>
</dbReference>
<keyword evidence="9" id="KW-0464">Manganese</keyword>
<dbReference type="GO" id="GO:0046872">
    <property type="term" value="F:metal ion binding"/>
    <property type="evidence" value="ECO:0007669"/>
    <property type="project" value="UniProtKB-KW"/>
</dbReference>
<comment type="pathway">
    <text evidence="2">Cell wall biogenesis; lipoteichoic acid biosynthesis.</text>
</comment>
<evidence type="ECO:0000256" key="8">
    <source>
        <dbReference type="PIRSR" id="PIRSR005091-1"/>
    </source>
</evidence>
<dbReference type="STRING" id="1121419.SAMN05443529_15012"/>
<evidence type="ECO:0000256" key="7">
    <source>
        <dbReference type="ARBA" id="ARBA00023136"/>
    </source>
</evidence>
<dbReference type="GO" id="GO:0005886">
    <property type="term" value="C:plasma membrane"/>
    <property type="evidence" value="ECO:0007669"/>
    <property type="project" value="UniProtKB-SubCell"/>
</dbReference>
<evidence type="ECO:0000256" key="4">
    <source>
        <dbReference type="ARBA" id="ARBA00022475"/>
    </source>
</evidence>
<feature type="active site" evidence="8">
    <location>
        <position position="338"/>
    </location>
</feature>
<evidence type="ECO:0000256" key="10">
    <source>
        <dbReference type="PIRSR" id="PIRSR005091-3"/>
    </source>
</evidence>
<keyword evidence="14" id="KW-1185">Reference proteome</keyword>
<feature type="binding site" evidence="10">
    <location>
        <position position="296"/>
    </location>
    <ligand>
        <name>Mn(2+)</name>
        <dbReference type="ChEBI" id="CHEBI:29035"/>
    </ligand>
</feature>
<sequence length="637" mass="73089">MARIEDELVKTSSKHSNPLNIIRYLATCLKTLIISCLEIKGLVLAFTTVAMLHKSILFIGLINNDNATKYDHIKAFCSFSSAPPLDVYVAFILVILSFSYLFKGKARFWCLVTCNSLFSLLLITNLMYYRGYCSFVSPYLLSQTTNLDNLFSSVISMLRPVDFFFVIDLLFLAGIGLVYKAFYSRVQRSVYKFLILLVLSVSYIYYQHVQMDLSGKEDTMLFRVAWSPNQTMSNLSPLGYHMFDTYNYFKDLKDAQLTPEEQKEIKNWLSENQEKLPPNDYKGMFKGQNLIMIQVESLENFVINQQVNGQEITPNLNKLLANSLYFSNFYEQVYNGSSSDADLMANTSVYPVRTGSTFFRFPSNTYNSLPKILKEDGYSTLAIHPDKGSYWNWMPALTAIGFEKTMDDSRFNTEEKIGLGLSDGSYFKQIAPIISEQKQPFYDFMVTLTSHNPFDLPEQYRSLNLSEDLNNSKLGGYFQSIRYTDEQIGLFLEKLDQSGVLDNTVVVIYGDHTGVHKYYNDEVKKVEPQESWWLDDSKKIPLIIYHKGMNGKEIFTIGGQVDTMPTIAYLLGIEEDRYSSTAFGRNLLNTNRSFAVLATRQYMGESENSVEYENRLKGIDIADLVIRKNYFKEAGYK</sequence>
<dbReference type="GO" id="GO:0016740">
    <property type="term" value="F:transferase activity"/>
    <property type="evidence" value="ECO:0007669"/>
    <property type="project" value="UniProtKB-KW"/>
</dbReference>
<feature type="transmembrane region" description="Helical" evidence="11">
    <location>
        <begin position="82"/>
        <end position="101"/>
    </location>
</feature>
<evidence type="ECO:0000256" key="5">
    <source>
        <dbReference type="ARBA" id="ARBA00022692"/>
    </source>
</evidence>
<dbReference type="InterPro" id="IPR017850">
    <property type="entry name" value="Alkaline_phosphatase_core_sf"/>
</dbReference>
<feature type="transmembrane region" description="Helical" evidence="11">
    <location>
        <begin position="108"/>
        <end position="129"/>
    </location>
</feature>
<gene>
    <name evidence="13" type="ORF">SAMN05443529_15012</name>
</gene>
<dbReference type="Gene3D" id="3.40.720.10">
    <property type="entry name" value="Alkaline Phosphatase, subunit A"/>
    <property type="match status" value="1"/>
</dbReference>
<evidence type="ECO:0000256" key="1">
    <source>
        <dbReference type="ARBA" id="ARBA00004651"/>
    </source>
</evidence>
<dbReference type="Pfam" id="PF00884">
    <property type="entry name" value="Sulfatase"/>
    <property type="match status" value="1"/>
</dbReference>
<dbReference type="OrthoDB" id="5901192at2"/>
<evidence type="ECO:0000313" key="14">
    <source>
        <dbReference type="Proteomes" id="UP000198656"/>
    </source>
</evidence>
<dbReference type="AlphaFoldDB" id="A0A1G8LKH0"/>
<feature type="binding site" evidence="9">
    <location>
        <position position="451"/>
    </location>
    <ligand>
        <name>substrate</name>
    </ligand>
</feature>
<keyword evidence="9" id="KW-0479">Metal-binding</keyword>
<keyword evidence="13" id="KW-0808">Transferase</keyword>
<protein>
    <submittedName>
        <fullName evidence="13">Phosphoglycerol transferase MdoB</fullName>
    </submittedName>
</protein>
<evidence type="ECO:0000256" key="6">
    <source>
        <dbReference type="ARBA" id="ARBA00022989"/>
    </source>
</evidence>
<accession>A0A1G8LKH0</accession>
<dbReference type="Proteomes" id="UP000198656">
    <property type="component" value="Unassembled WGS sequence"/>
</dbReference>